<dbReference type="EMBL" id="JBHSFI010000003">
    <property type="protein sequence ID" value="MFC4628585.1"/>
    <property type="molecule type" value="Genomic_DNA"/>
</dbReference>
<organism evidence="7 8">
    <name type="scientific">Promicromonospora alba</name>
    <dbReference type="NCBI Taxonomy" id="1616110"/>
    <lineage>
        <taxon>Bacteria</taxon>
        <taxon>Bacillati</taxon>
        <taxon>Actinomycetota</taxon>
        <taxon>Actinomycetes</taxon>
        <taxon>Micrococcales</taxon>
        <taxon>Promicromonosporaceae</taxon>
        <taxon>Promicromonospora</taxon>
    </lineage>
</organism>
<keyword evidence="4 6" id="KW-0472">Membrane</keyword>
<accession>A0ABV9HH23</accession>
<feature type="transmembrane region" description="Helical" evidence="6">
    <location>
        <begin position="124"/>
        <end position="143"/>
    </location>
</feature>
<evidence type="ECO:0000313" key="8">
    <source>
        <dbReference type="Proteomes" id="UP001596011"/>
    </source>
</evidence>
<evidence type="ECO:0000256" key="6">
    <source>
        <dbReference type="SAM" id="Phobius"/>
    </source>
</evidence>
<evidence type="ECO:0000256" key="2">
    <source>
        <dbReference type="ARBA" id="ARBA00022692"/>
    </source>
</evidence>
<protein>
    <submittedName>
        <fullName evidence="7">DUF4870 domain-containing protein</fullName>
    </submittedName>
</protein>
<proteinExistence type="predicted"/>
<evidence type="ECO:0000256" key="5">
    <source>
        <dbReference type="SAM" id="MobiDB-lite"/>
    </source>
</evidence>
<feature type="compositionally biased region" description="Low complexity" evidence="5">
    <location>
        <begin position="28"/>
        <end position="45"/>
    </location>
</feature>
<dbReference type="RefSeq" id="WP_377134814.1">
    <property type="nucleotide sequence ID" value="NZ_JBHSFI010000003.1"/>
</dbReference>
<sequence>MSENPQQPQSPQPPDQPQQPGPPPQQPPAYGSPQPGQPPHQDQPYPNQPAPGQPGQPQPGTGYGPPYGSGAPYQPQPLTPSDERMWAIFAQVGPALLSFIAPLVIWLVFKDRSRFVDQEAKEALNFQITLIFVHIAAAIITVITFTLGSFVYLVFIAALVFMILAAVENSKGAPYRYPVNIRLIK</sequence>
<keyword evidence="2 6" id="KW-0812">Transmembrane</keyword>
<feature type="region of interest" description="Disordered" evidence="5">
    <location>
        <begin position="1"/>
        <end position="76"/>
    </location>
</feature>
<evidence type="ECO:0000256" key="1">
    <source>
        <dbReference type="ARBA" id="ARBA00004141"/>
    </source>
</evidence>
<feature type="compositionally biased region" description="Pro residues" evidence="5">
    <location>
        <begin position="8"/>
        <end position="27"/>
    </location>
</feature>
<keyword evidence="3 6" id="KW-1133">Transmembrane helix</keyword>
<feature type="transmembrane region" description="Helical" evidence="6">
    <location>
        <begin position="85"/>
        <end position="109"/>
    </location>
</feature>
<reference evidence="8" key="1">
    <citation type="journal article" date="2019" name="Int. J. Syst. Evol. Microbiol.">
        <title>The Global Catalogue of Microorganisms (GCM) 10K type strain sequencing project: providing services to taxonomists for standard genome sequencing and annotation.</title>
        <authorList>
            <consortium name="The Broad Institute Genomics Platform"/>
            <consortium name="The Broad Institute Genome Sequencing Center for Infectious Disease"/>
            <person name="Wu L."/>
            <person name="Ma J."/>
        </authorList>
    </citation>
    <scope>NUCLEOTIDE SEQUENCE [LARGE SCALE GENOMIC DNA]</scope>
    <source>
        <strain evidence="8">CCUG 42722</strain>
    </source>
</reference>
<comment type="caution">
    <text evidence="7">The sequence shown here is derived from an EMBL/GenBank/DDBJ whole genome shotgun (WGS) entry which is preliminary data.</text>
</comment>
<evidence type="ECO:0000256" key="3">
    <source>
        <dbReference type="ARBA" id="ARBA00022989"/>
    </source>
</evidence>
<feature type="transmembrane region" description="Helical" evidence="6">
    <location>
        <begin position="149"/>
        <end position="167"/>
    </location>
</feature>
<dbReference type="Pfam" id="PF09685">
    <property type="entry name" value="MamF_MmsF"/>
    <property type="match status" value="1"/>
</dbReference>
<keyword evidence="8" id="KW-1185">Reference proteome</keyword>
<feature type="compositionally biased region" description="Pro residues" evidence="5">
    <location>
        <begin position="46"/>
        <end position="57"/>
    </location>
</feature>
<name>A0ABV9HH23_9MICO</name>
<comment type="subcellular location">
    <subcellularLocation>
        <location evidence="1">Membrane</location>
        <topology evidence="1">Multi-pass membrane protein</topology>
    </subcellularLocation>
</comment>
<evidence type="ECO:0000313" key="7">
    <source>
        <dbReference type="EMBL" id="MFC4628585.1"/>
    </source>
</evidence>
<dbReference type="Proteomes" id="UP001596011">
    <property type="component" value="Unassembled WGS sequence"/>
</dbReference>
<dbReference type="InterPro" id="IPR019109">
    <property type="entry name" value="MamF_MmsF"/>
</dbReference>
<evidence type="ECO:0000256" key="4">
    <source>
        <dbReference type="ARBA" id="ARBA00023136"/>
    </source>
</evidence>
<gene>
    <name evidence="7" type="ORF">ACFO6V_10100</name>
</gene>